<gene>
    <name evidence="1" type="ORF">Ddye_023266</name>
</gene>
<dbReference type="EMBL" id="JANJYI010000007">
    <property type="protein sequence ID" value="KAK2641503.1"/>
    <property type="molecule type" value="Genomic_DNA"/>
</dbReference>
<evidence type="ECO:0000313" key="2">
    <source>
        <dbReference type="Proteomes" id="UP001280121"/>
    </source>
</evidence>
<dbReference type="AlphaFoldDB" id="A0AAD9TT92"/>
<proteinExistence type="predicted"/>
<name>A0AAD9TT92_9ROSI</name>
<sequence length="81" mass="8794">MGFAVATRFVGFTVFSTIGFAGFYGGGEVFGFHGGNEVCGFHGDWVCLVSRWRRGLGLAPLLIGSNDKPDKPDKLDVLMMY</sequence>
<comment type="caution">
    <text evidence="1">The sequence shown here is derived from an EMBL/GenBank/DDBJ whole genome shotgun (WGS) entry which is preliminary data.</text>
</comment>
<protein>
    <submittedName>
        <fullName evidence="1">Uncharacterized protein</fullName>
    </submittedName>
</protein>
<evidence type="ECO:0000313" key="1">
    <source>
        <dbReference type="EMBL" id="KAK2641503.1"/>
    </source>
</evidence>
<dbReference type="Proteomes" id="UP001280121">
    <property type="component" value="Unassembled WGS sequence"/>
</dbReference>
<organism evidence="1 2">
    <name type="scientific">Dipteronia dyeriana</name>
    <dbReference type="NCBI Taxonomy" id="168575"/>
    <lineage>
        <taxon>Eukaryota</taxon>
        <taxon>Viridiplantae</taxon>
        <taxon>Streptophyta</taxon>
        <taxon>Embryophyta</taxon>
        <taxon>Tracheophyta</taxon>
        <taxon>Spermatophyta</taxon>
        <taxon>Magnoliopsida</taxon>
        <taxon>eudicotyledons</taxon>
        <taxon>Gunneridae</taxon>
        <taxon>Pentapetalae</taxon>
        <taxon>rosids</taxon>
        <taxon>malvids</taxon>
        <taxon>Sapindales</taxon>
        <taxon>Sapindaceae</taxon>
        <taxon>Hippocastanoideae</taxon>
        <taxon>Acereae</taxon>
        <taxon>Dipteronia</taxon>
    </lineage>
</organism>
<accession>A0AAD9TT92</accession>
<keyword evidence="2" id="KW-1185">Reference proteome</keyword>
<reference evidence="1" key="1">
    <citation type="journal article" date="2023" name="Plant J.">
        <title>Genome sequences and population genomics provide insights into the demographic history, inbreeding, and mutation load of two 'living fossil' tree species of Dipteronia.</title>
        <authorList>
            <person name="Feng Y."/>
            <person name="Comes H.P."/>
            <person name="Chen J."/>
            <person name="Zhu S."/>
            <person name="Lu R."/>
            <person name="Zhang X."/>
            <person name="Li P."/>
            <person name="Qiu J."/>
            <person name="Olsen K.M."/>
            <person name="Qiu Y."/>
        </authorList>
    </citation>
    <scope>NUCLEOTIDE SEQUENCE</scope>
    <source>
        <strain evidence="1">KIB01</strain>
    </source>
</reference>